<dbReference type="EMBL" id="PGOL01000656">
    <property type="protein sequence ID" value="PKI66892.1"/>
    <property type="molecule type" value="Genomic_DNA"/>
</dbReference>
<proteinExistence type="predicted"/>
<feature type="compositionally biased region" description="Low complexity" evidence="1">
    <location>
        <begin position="170"/>
        <end position="181"/>
    </location>
</feature>
<feature type="region of interest" description="Disordered" evidence="1">
    <location>
        <begin position="162"/>
        <end position="250"/>
    </location>
</feature>
<feature type="region of interest" description="Disordered" evidence="1">
    <location>
        <begin position="1"/>
        <end position="36"/>
    </location>
</feature>
<dbReference type="AlphaFoldDB" id="A0A2I0KEF7"/>
<gene>
    <name evidence="2" type="ORF">CRG98_012758</name>
</gene>
<evidence type="ECO:0000313" key="3">
    <source>
        <dbReference type="Proteomes" id="UP000233551"/>
    </source>
</evidence>
<reference evidence="2 3" key="1">
    <citation type="submission" date="2017-11" db="EMBL/GenBank/DDBJ databases">
        <title>De-novo sequencing of pomegranate (Punica granatum L.) genome.</title>
        <authorList>
            <person name="Akparov Z."/>
            <person name="Amiraslanov A."/>
            <person name="Hajiyeva S."/>
            <person name="Abbasov M."/>
            <person name="Kaur K."/>
            <person name="Hamwieh A."/>
            <person name="Solovyev V."/>
            <person name="Salamov A."/>
            <person name="Braich B."/>
            <person name="Kosarev P."/>
            <person name="Mahmoud A."/>
            <person name="Hajiyev E."/>
            <person name="Babayeva S."/>
            <person name="Izzatullayeva V."/>
            <person name="Mammadov A."/>
            <person name="Mammadov A."/>
            <person name="Sharifova S."/>
            <person name="Ojaghi J."/>
            <person name="Eynullazada K."/>
            <person name="Bayramov B."/>
            <person name="Abdulazimova A."/>
            <person name="Shahmuradov I."/>
        </authorList>
    </citation>
    <scope>NUCLEOTIDE SEQUENCE [LARGE SCALE GENOMIC DNA]</scope>
    <source>
        <strain evidence="3">cv. AG2017</strain>
        <tissue evidence="2">Leaf</tissue>
    </source>
</reference>
<evidence type="ECO:0000313" key="2">
    <source>
        <dbReference type="EMBL" id="PKI66892.1"/>
    </source>
</evidence>
<dbReference type="Proteomes" id="UP000233551">
    <property type="component" value="Unassembled WGS sequence"/>
</dbReference>
<keyword evidence="3" id="KW-1185">Reference proteome</keyword>
<protein>
    <submittedName>
        <fullName evidence="2">Uncharacterized protein</fullName>
    </submittedName>
</protein>
<organism evidence="2 3">
    <name type="scientific">Punica granatum</name>
    <name type="common">Pomegranate</name>
    <dbReference type="NCBI Taxonomy" id="22663"/>
    <lineage>
        <taxon>Eukaryota</taxon>
        <taxon>Viridiplantae</taxon>
        <taxon>Streptophyta</taxon>
        <taxon>Embryophyta</taxon>
        <taxon>Tracheophyta</taxon>
        <taxon>Spermatophyta</taxon>
        <taxon>Magnoliopsida</taxon>
        <taxon>eudicotyledons</taxon>
        <taxon>Gunneridae</taxon>
        <taxon>Pentapetalae</taxon>
        <taxon>rosids</taxon>
        <taxon>malvids</taxon>
        <taxon>Myrtales</taxon>
        <taxon>Lythraceae</taxon>
        <taxon>Punica</taxon>
    </lineage>
</organism>
<name>A0A2I0KEF7_PUNGR</name>
<evidence type="ECO:0000256" key="1">
    <source>
        <dbReference type="SAM" id="MobiDB-lite"/>
    </source>
</evidence>
<sequence>MHARVLSRTPDARSRTYSHARRSPARSIAAPDARARPRLLTRMSAHARAPHDAPCVCLTFALQRTPAYVPRARPCSSSPEARARAPEHPSTCPAESPYSPALPRLFPHILRLGSCITLDDPEHRLQAKVARTAIPKFFGETPRGKGSREEWARALLGWGFLTNPRPPRQGGLSPTTPPGGLRVDGGAPSQVGAPSPLPLLSIRKKNRGKREGGPRLDWGLPRRPFIPRRDNNLSLEGSRAGEGASGRVEAPLPSSPVFSIRKRGKMGGGLRLDWGLPR</sequence>
<comment type="caution">
    <text evidence="2">The sequence shown here is derived from an EMBL/GenBank/DDBJ whole genome shotgun (WGS) entry which is preliminary data.</text>
</comment>
<accession>A0A2I0KEF7</accession>
<feature type="region of interest" description="Disordered" evidence="1">
    <location>
        <begin position="71"/>
        <end position="97"/>
    </location>
</feature>